<accession>A0A8H4SYD6</accession>
<reference evidence="1" key="1">
    <citation type="journal article" date="2020" name="BMC Genomics">
        <title>Correction to: Identification and distribution of gene clusters required for synthesis of sphingolipid metabolism inhibitors in diverse species of the filamentous fungus Fusarium.</title>
        <authorList>
            <person name="Kim H.S."/>
            <person name="Lohmar J.M."/>
            <person name="Busman M."/>
            <person name="Brown D.W."/>
            <person name="Naumann T.A."/>
            <person name="Divon H.H."/>
            <person name="Lysoe E."/>
            <person name="Uhlig S."/>
            <person name="Proctor R.H."/>
        </authorList>
    </citation>
    <scope>NUCLEOTIDE SEQUENCE</scope>
    <source>
        <strain evidence="1">NRRL 45417</strain>
    </source>
</reference>
<dbReference type="EMBL" id="JABFAI010000275">
    <property type="protein sequence ID" value="KAF4947858.1"/>
    <property type="molecule type" value="Genomic_DNA"/>
</dbReference>
<gene>
    <name evidence="1" type="ORF">FGADI_10096</name>
</gene>
<protein>
    <submittedName>
        <fullName evidence="1">Uncharacterized protein</fullName>
    </submittedName>
</protein>
<dbReference type="AlphaFoldDB" id="A0A8H4SYD6"/>
<organism evidence="1 2">
    <name type="scientific">Fusarium gaditjirri</name>
    <dbReference type="NCBI Taxonomy" id="282569"/>
    <lineage>
        <taxon>Eukaryota</taxon>
        <taxon>Fungi</taxon>
        <taxon>Dikarya</taxon>
        <taxon>Ascomycota</taxon>
        <taxon>Pezizomycotina</taxon>
        <taxon>Sordariomycetes</taxon>
        <taxon>Hypocreomycetidae</taxon>
        <taxon>Hypocreales</taxon>
        <taxon>Nectriaceae</taxon>
        <taxon>Fusarium</taxon>
        <taxon>Fusarium nisikadoi species complex</taxon>
    </lineage>
</organism>
<dbReference type="Proteomes" id="UP000604273">
    <property type="component" value="Unassembled WGS sequence"/>
</dbReference>
<comment type="caution">
    <text evidence="1">The sequence shown here is derived from an EMBL/GenBank/DDBJ whole genome shotgun (WGS) entry which is preliminary data.</text>
</comment>
<reference evidence="1" key="2">
    <citation type="submission" date="2020-05" db="EMBL/GenBank/DDBJ databases">
        <authorList>
            <person name="Kim H.-S."/>
            <person name="Proctor R.H."/>
            <person name="Brown D.W."/>
        </authorList>
    </citation>
    <scope>NUCLEOTIDE SEQUENCE</scope>
    <source>
        <strain evidence="1">NRRL 45417</strain>
    </source>
</reference>
<keyword evidence="2" id="KW-1185">Reference proteome</keyword>
<evidence type="ECO:0000313" key="2">
    <source>
        <dbReference type="Proteomes" id="UP000604273"/>
    </source>
</evidence>
<proteinExistence type="predicted"/>
<evidence type="ECO:0000313" key="1">
    <source>
        <dbReference type="EMBL" id="KAF4947858.1"/>
    </source>
</evidence>
<name>A0A8H4SYD6_9HYPO</name>
<sequence>MPDTKKALPRTWTRNVEAMGGDAEWGPDGMSTIPIKEQGLNDPKPVLGSSSASGNALFYFTSDGKLYLFNAFDSSVSTVKKPTTVEAVVDLIVQGKQKEIELEKFKGHSYTI</sequence>
<dbReference type="OrthoDB" id="5090144at2759"/>